<gene>
    <name evidence="2" type="ORF">B0F87_11331</name>
</gene>
<organism evidence="2 3">
    <name type="scientific">Methylobacter tundripaludum</name>
    <dbReference type="NCBI Taxonomy" id="173365"/>
    <lineage>
        <taxon>Bacteria</taxon>
        <taxon>Pseudomonadati</taxon>
        <taxon>Pseudomonadota</taxon>
        <taxon>Gammaproteobacteria</taxon>
        <taxon>Methylococcales</taxon>
        <taxon>Methylococcaceae</taxon>
        <taxon>Methylobacter</taxon>
    </lineage>
</organism>
<feature type="chain" id="PRO_5015683832" description="PKD domain-containing protein" evidence="1">
    <location>
        <begin position="24"/>
        <end position="205"/>
    </location>
</feature>
<dbReference type="Proteomes" id="UP000240010">
    <property type="component" value="Unassembled WGS sequence"/>
</dbReference>
<accession>A0A2S6H928</accession>
<evidence type="ECO:0000313" key="3">
    <source>
        <dbReference type="Proteomes" id="UP000240010"/>
    </source>
</evidence>
<comment type="caution">
    <text evidence="2">The sequence shown here is derived from an EMBL/GenBank/DDBJ whole genome shotgun (WGS) entry which is preliminary data.</text>
</comment>
<dbReference type="RefSeq" id="WP_104430195.1">
    <property type="nucleotide sequence ID" value="NZ_PTIZ01000013.1"/>
</dbReference>
<sequence length="205" mass="22787">MKTLNIVVTLVFVALMVATISCSSIDSQEQRTSSDSQSNSGVLQVARQVVEALKAKDGKKLASLVHPEKGVRFSPGAYVDVTSDVVFSRAQIETFWTDERIYTWGFADGTGDSINMTPSQYSREYIMSRDFLSPSSINVNSDRAAGNTTNNANLIYPNGTRVEYYIEPTIRNGVPDLDWAALRLVFERSGNSWFLIAVIHDEWTT</sequence>
<evidence type="ECO:0000313" key="2">
    <source>
        <dbReference type="EMBL" id="PPK73920.1"/>
    </source>
</evidence>
<reference evidence="2 3" key="1">
    <citation type="submission" date="2018-02" db="EMBL/GenBank/DDBJ databases">
        <title>Subsurface microbial communities from deep shales in Ohio and West Virginia, USA.</title>
        <authorList>
            <person name="Wrighton K."/>
        </authorList>
    </citation>
    <scope>NUCLEOTIDE SEQUENCE [LARGE SCALE GENOMIC DNA]</scope>
    <source>
        <strain evidence="2 3">OWC-DMM</strain>
    </source>
</reference>
<evidence type="ECO:0000256" key="1">
    <source>
        <dbReference type="SAM" id="SignalP"/>
    </source>
</evidence>
<dbReference type="EMBL" id="PTIZ01000013">
    <property type="protein sequence ID" value="PPK73920.1"/>
    <property type="molecule type" value="Genomic_DNA"/>
</dbReference>
<proteinExistence type="predicted"/>
<protein>
    <recommendedName>
        <fullName evidence="4">PKD domain-containing protein</fullName>
    </recommendedName>
</protein>
<name>A0A2S6H928_9GAMM</name>
<feature type="signal peptide" evidence="1">
    <location>
        <begin position="1"/>
        <end position="23"/>
    </location>
</feature>
<evidence type="ECO:0008006" key="4">
    <source>
        <dbReference type="Google" id="ProtNLM"/>
    </source>
</evidence>
<keyword evidence="1" id="KW-0732">Signal</keyword>
<dbReference type="AlphaFoldDB" id="A0A2S6H928"/>
<dbReference type="PROSITE" id="PS51257">
    <property type="entry name" value="PROKAR_LIPOPROTEIN"/>
    <property type="match status" value="1"/>
</dbReference>